<feature type="domain" description="Polymerase/histidinol phosphatase N-terminal" evidence="10">
    <location>
        <begin position="7"/>
        <end position="74"/>
    </location>
</feature>
<dbReference type="InterPro" id="IPR029460">
    <property type="entry name" value="DNAPol_HHH"/>
</dbReference>
<dbReference type="Proteomes" id="UP000058020">
    <property type="component" value="Chromosome"/>
</dbReference>
<dbReference type="STRING" id="1705394.SP60_06070"/>
<dbReference type="RefSeq" id="WP_053951773.1">
    <property type="nucleotide sequence ID" value="NZ_CP010552.1"/>
</dbReference>
<dbReference type="NCBIfam" id="TIGR00594">
    <property type="entry name" value="polc"/>
    <property type="match status" value="1"/>
</dbReference>
<evidence type="ECO:0000256" key="1">
    <source>
        <dbReference type="ARBA" id="ARBA00004496"/>
    </source>
</evidence>
<dbReference type="Gene3D" id="2.40.50.140">
    <property type="entry name" value="Nucleic acid-binding proteins"/>
    <property type="match status" value="1"/>
</dbReference>
<name>A0A0M4PNN7_9GAMM</name>
<dbReference type="PANTHER" id="PTHR32294:SF0">
    <property type="entry name" value="DNA POLYMERASE III SUBUNIT ALPHA"/>
    <property type="match status" value="1"/>
</dbReference>
<dbReference type="Gene3D" id="1.10.150.870">
    <property type="match status" value="1"/>
</dbReference>
<evidence type="ECO:0000259" key="10">
    <source>
        <dbReference type="SMART" id="SM00481"/>
    </source>
</evidence>
<dbReference type="Pfam" id="PF02811">
    <property type="entry name" value="PHP"/>
    <property type="match status" value="1"/>
</dbReference>
<keyword evidence="12" id="KW-1185">Reference proteome</keyword>
<evidence type="ECO:0000256" key="2">
    <source>
        <dbReference type="ARBA" id="ARBA00012417"/>
    </source>
</evidence>
<dbReference type="CDD" id="cd07433">
    <property type="entry name" value="PHP_PolIIIA_DnaE1"/>
    <property type="match status" value="1"/>
</dbReference>
<dbReference type="AlphaFoldDB" id="A0A0M4PNN7"/>
<keyword evidence="5" id="KW-0808">Transferase</keyword>
<protein>
    <recommendedName>
        <fullName evidence="3">DNA polymerase III subunit alpha</fullName>
        <ecNumber evidence="2">2.7.7.7</ecNumber>
    </recommendedName>
</protein>
<dbReference type="InterPro" id="IPR041931">
    <property type="entry name" value="DNA_pol3_alpha_thumb_dom"/>
</dbReference>
<dbReference type="InterPro" id="IPR004365">
    <property type="entry name" value="NA-bd_OB_tRNA"/>
</dbReference>
<accession>A0A0M4PNN7</accession>
<evidence type="ECO:0000313" key="12">
    <source>
        <dbReference type="Proteomes" id="UP000058020"/>
    </source>
</evidence>
<dbReference type="InterPro" id="IPR016195">
    <property type="entry name" value="Pol/histidinol_Pase-like"/>
</dbReference>
<evidence type="ECO:0000256" key="3">
    <source>
        <dbReference type="ARBA" id="ARBA00019114"/>
    </source>
</evidence>
<evidence type="ECO:0000256" key="7">
    <source>
        <dbReference type="ARBA" id="ARBA00022705"/>
    </source>
</evidence>
<dbReference type="SMART" id="SM00481">
    <property type="entry name" value="POLIIIAc"/>
    <property type="match status" value="1"/>
</dbReference>
<dbReference type="InterPro" id="IPR004013">
    <property type="entry name" value="PHP_dom"/>
</dbReference>
<evidence type="ECO:0000313" key="11">
    <source>
        <dbReference type="EMBL" id="ALE52804.1"/>
    </source>
</evidence>
<organism evidence="11 12">
    <name type="scientific">Candidatus Thioglobus autotrophicus</name>
    <dbReference type="NCBI Taxonomy" id="1705394"/>
    <lineage>
        <taxon>Bacteria</taxon>
        <taxon>Pseudomonadati</taxon>
        <taxon>Pseudomonadota</taxon>
        <taxon>Gammaproteobacteria</taxon>
        <taxon>Candidatus Pseudothioglobaceae</taxon>
        <taxon>Candidatus Thioglobus</taxon>
    </lineage>
</organism>
<dbReference type="InterPro" id="IPR040982">
    <property type="entry name" value="DNA_pol3_finger"/>
</dbReference>
<dbReference type="Pfam" id="PF07733">
    <property type="entry name" value="DNA_pol3_alpha"/>
    <property type="match status" value="1"/>
</dbReference>
<sequence length="1145" mass="128724">MSNSGFCHLHCQSEFSVVNSLIRIPKLIDSAVELGMDSVALTDESNLYAAVKFYQKAISANIKPIFGARINVVDEEGEFYSILLLCQNHQGFLNLSELISLSYMQEQSLEGVSISEAQLEAHHEGLLLIATPVYSDVAKHLLNNQILEAQQKASHWRKVFNNRYYLAVQRTSREFDERHLHLCINLALELDIAVVATNDVQFLVKDDFDAHEARICISQGGLLDDARRTRHFSDQQYLKSVAQMQSLFSDLPEVLKNTVEVSQRCNVHFELHQKNYLPDFPIPEGLSIAEFFTLESERGLASRLQGLEVDKAEYEARLKFELDVIIQMDFPGYFLIVADFIQWSKDNDIPVGPGRGSGAGSLVAYVLGITNVDPIKHELLFERFLNPERVSMPDFDIDFCTDRRDEVIDYVAKKYGREKVSQIITYGTMAAKGVVRDVGRVLGHPYGFSDKISKLIPNDLKMTLDKALMPESEGGSDDLLARYGSEEAVTDLINLSKKLEGVVRNVGTHAGGVVIAPSKISDFCPVYKGSGENDGVVSQFDKDDVEAVGLVKFDFLGLSNLTVIQKAIKMIEAKGLSDSKIDLDSLPLDDEKVYELLQRCDTTGIFQLESDGMRSYLKKLQADNFEDIVAMLALYRPGPLDAGMVDDYINVKHGAQVKYPHPMLEEILAPTNGVFLYQEQVMKSAQVMAGYSLGGADLLRRAMGKKKVEEMDRQRSVFVEGAAEKNIDEKKANEIFDLIDKFSGYGFNKSHSVAYAYVSYHTAWLKSHYPAPFMAAVLSGMMDDTDRVSFTVGEIIHMGLRVNGPNVCESDYQFSIADDKTVVYGLGAIKGVGEALVERLMAERQANGVFKDLFDFCFRIEKRYLNKRALEALIYSGALDVFDVSRASLIKTYPVAVKQAEQRQNDHSSGQSGLFSVVEEHVEYEVHYLNAPDFAFRQRLQLEKMVMGYYFYDHPTDEYKTDTRHINAVLPSEIRFRNNKDVRVLALISELRYRPTRKGGQIAIVEVEDGSVSLNAVVFSKSLGEVSDKLIVDDVVIISGKIQRDDYRDGWQIIVDKIENINEVKMNYAKGFEVRLDHQHQAIFHKIHQLLGEHKGSCPVKISYNTERLKGSIPLSKELSVNPEQSLVDALNALTLTQASKIHYH</sequence>
<dbReference type="KEGG" id="tho:SP60_06070"/>
<dbReference type="InterPro" id="IPR003141">
    <property type="entry name" value="Pol/His_phosphatase_N"/>
</dbReference>
<evidence type="ECO:0000256" key="9">
    <source>
        <dbReference type="ARBA" id="ARBA00049244"/>
    </source>
</evidence>
<dbReference type="Pfam" id="PF17657">
    <property type="entry name" value="DNA_pol3_finger"/>
    <property type="match status" value="1"/>
</dbReference>
<dbReference type="InterPro" id="IPR004805">
    <property type="entry name" value="DnaE2/DnaE/PolC"/>
</dbReference>
<keyword evidence="6" id="KW-0548">Nucleotidyltransferase</keyword>
<dbReference type="GO" id="GO:0003887">
    <property type="term" value="F:DNA-directed DNA polymerase activity"/>
    <property type="evidence" value="ECO:0007669"/>
    <property type="project" value="UniProtKB-KW"/>
</dbReference>
<dbReference type="InterPro" id="IPR049821">
    <property type="entry name" value="PolIIIA_DnaE1_PHP"/>
</dbReference>
<dbReference type="Pfam" id="PF01336">
    <property type="entry name" value="tRNA_anti-codon"/>
    <property type="match status" value="1"/>
</dbReference>
<comment type="subcellular location">
    <subcellularLocation>
        <location evidence="1">Cytoplasm</location>
    </subcellularLocation>
</comment>
<dbReference type="PANTHER" id="PTHR32294">
    <property type="entry name" value="DNA POLYMERASE III SUBUNIT ALPHA"/>
    <property type="match status" value="1"/>
</dbReference>
<keyword evidence="8" id="KW-0239">DNA-directed DNA polymerase</keyword>
<dbReference type="Gene3D" id="1.10.10.1600">
    <property type="entry name" value="Bacterial DNA polymerase III alpha subunit, thumb domain"/>
    <property type="match status" value="1"/>
</dbReference>
<evidence type="ECO:0000256" key="6">
    <source>
        <dbReference type="ARBA" id="ARBA00022695"/>
    </source>
</evidence>
<dbReference type="OrthoDB" id="9803237at2"/>
<dbReference type="Pfam" id="PF14579">
    <property type="entry name" value="HHH_6"/>
    <property type="match status" value="1"/>
</dbReference>
<dbReference type="Gene3D" id="3.20.20.140">
    <property type="entry name" value="Metal-dependent hydrolases"/>
    <property type="match status" value="1"/>
</dbReference>
<dbReference type="CDD" id="cd04485">
    <property type="entry name" value="DnaE_OBF"/>
    <property type="match status" value="1"/>
</dbReference>
<dbReference type="GO" id="GO:0005737">
    <property type="term" value="C:cytoplasm"/>
    <property type="evidence" value="ECO:0007669"/>
    <property type="project" value="UniProtKB-SubCell"/>
</dbReference>
<keyword evidence="4" id="KW-0963">Cytoplasm</keyword>
<dbReference type="InterPro" id="IPR012340">
    <property type="entry name" value="NA-bd_OB-fold"/>
</dbReference>
<comment type="catalytic activity">
    <reaction evidence="9">
        <text>DNA(n) + a 2'-deoxyribonucleoside 5'-triphosphate = DNA(n+1) + diphosphate</text>
        <dbReference type="Rhea" id="RHEA:22508"/>
        <dbReference type="Rhea" id="RHEA-COMP:17339"/>
        <dbReference type="Rhea" id="RHEA-COMP:17340"/>
        <dbReference type="ChEBI" id="CHEBI:33019"/>
        <dbReference type="ChEBI" id="CHEBI:61560"/>
        <dbReference type="ChEBI" id="CHEBI:173112"/>
        <dbReference type="EC" id="2.7.7.7"/>
    </reaction>
</comment>
<dbReference type="GO" id="GO:0003676">
    <property type="term" value="F:nucleic acid binding"/>
    <property type="evidence" value="ECO:0007669"/>
    <property type="project" value="InterPro"/>
</dbReference>
<dbReference type="InterPro" id="IPR011708">
    <property type="entry name" value="DNA_pol3_alpha_NTPase_dom"/>
</dbReference>
<dbReference type="NCBIfam" id="NF004226">
    <property type="entry name" value="PRK05673.1"/>
    <property type="match status" value="1"/>
</dbReference>
<proteinExistence type="predicted"/>
<dbReference type="GO" id="GO:0006260">
    <property type="term" value="P:DNA replication"/>
    <property type="evidence" value="ECO:0007669"/>
    <property type="project" value="UniProtKB-KW"/>
</dbReference>
<keyword evidence="7" id="KW-0235">DNA replication</keyword>
<dbReference type="GO" id="GO:0008408">
    <property type="term" value="F:3'-5' exonuclease activity"/>
    <property type="evidence" value="ECO:0007669"/>
    <property type="project" value="InterPro"/>
</dbReference>
<dbReference type="EC" id="2.7.7.7" evidence="2"/>
<dbReference type="SUPFAM" id="SSF89550">
    <property type="entry name" value="PHP domain-like"/>
    <property type="match status" value="1"/>
</dbReference>
<dbReference type="EMBL" id="CP010552">
    <property type="protein sequence ID" value="ALE52804.1"/>
    <property type="molecule type" value="Genomic_DNA"/>
</dbReference>
<dbReference type="PATRIC" id="fig|1705394.5.peg.1209"/>
<evidence type="ECO:0000256" key="5">
    <source>
        <dbReference type="ARBA" id="ARBA00022679"/>
    </source>
</evidence>
<evidence type="ECO:0000256" key="4">
    <source>
        <dbReference type="ARBA" id="ARBA00022490"/>
    </source>
</evidence>
<reference evidence="11 12" key="1">
    <citation type="journal article" date="2015" name="Genome Announc.">
        <title>Genome Sequence of 'Candidatus Thioglobus autotrophica' Strain EF1, a Chemoautotroph from the SUP05 Clade of Marine Gammaproteobacteria.</title>
        <authorList>
            <person name="Shah V."/>
            <person name="Morris R.M."/>
        </authorList>
    </citation>
    <scope>NUCLEOTIDE SEQUENCE [LARGE SCALE GENOMIC DNA]</scope>
    <source>
        <strain evidence="11 12">EF1</strain>
    </source>
</reference>
<evidence type="ECO:0000256" key="8">
    <source>
        <dbReference type="ARBA" id="ARBA00022932"/>
    </source>
</evidence>
<gene>
    <name evidence="11" type="ORF">SP60_06070</name>
</gene>